<evidence type="ECO:0000256" key="5">
    <source>
        <dbReference type="ARBA" id="ARBA00022898"/>
    </source>
</evidence>
<name>A0AAV5NND8_9VIBR</name>
<evidence type="ECO:0000256" key="2">
    <source>
        <dbReference type="ARBA" id="ARBA00008954"/>
    </source>
</evidence>
<reference evidence="8" key="1">
    <citation type="journal article" date="2019" name="Int. J. Syst. Evol. Microbiol.">
        <title>The Global Catalogue of Microorganisms (GCM) 10K type strain sequencing project: providing services to taxonomists for standard genome sequencing and annotation.</title>
        <authorList>
            <consortium name="The Broad Institute Genomics Platform"/>
            <consortium name="The Broad Institute Genome Sequencing Center for Infectious Disease"/>
            <person name="Wu L."/>
            <person name="Ma J."/>
        </authorList>
    </citation>
    <scope>NUCLEOTIDE SEQUENCE [LARGE SCALE GENOMIC DNA]</scope>
    <source>
        <strain evidence="8">NBRC 15640</strain>
    </source>
</reference>
<organism evidence="7 8">
    <name type="scientific">Vibrio penaeicida</name>
    <dbReference type="NCBI Taxonomy" id="104609"/>
    <lineage>
        <taxon>Bacteria</taxon>
        <taxon>Pseudomonadati</taxon>
        <taxon>Pseudomonadota</taxon>
        <taxon>Gammaproteobacteria</taxon>
        <taxon>Vibrionales</taxon>
        <taxon>Vibrionaceae</taxon>
        <taxon>Vibrio</taxon>
    </lineage>
</organism>
<dbReference type="GO" id="GO:0009448">
    <property type="term" value="P:gamma-aminobutyric acid metabolic process"/>
    <property type="evidence" value="ECO:0007669"/>
    <property type="project" value="InterPro"/>
</dbReference>
<dbReference type="Pfam" id="PF00202">
    <property type="entry name" value="Aminotran_3"/>
    <property type="match status" value="1"/>
</dbReference>
<dbReference type="InterPro" id="IPR015424">
    <property type="entry name" value="PyrdxlP-dep_Trfase"/>
</dbReference>
<evidence type="ECO:0000256" key="1">
    <source>
        <dbReference type="ARBA" id="ARBA00001933"/>
    </source>
</evidence>
<dbReference type="Proteomes" id="UP001156690">
    <property type="component" value="Unassembled WGS sequence"/>
</dbReference>
<accession>A0AAV5NND8</accession>
<dbReference type="SUPFAM" id="SSF53383">
    <property type="entry name" value="PLP-dependent transferases"/>
    <property type="match status" value="1"/>
</dbReference>
<proteinExistence type="inferred from homology"/>
<keyword evidence="4" id="KW-0808">Transferase</keyword>
<comment type="cofactor">
    <cofactor evidence="1">
        <name>pyridoxal 5'-phosphate</name>
        <dbReference type="ChEBI" id="CHEBI:597326"/>
    </cofactor>
</comment>
<dbReference type="GO" id="GO:0042802">
    <property type="term" value="F:identical protein binding"/>
    <property type="evidence" value="ECO:0007669"/>
    <property type="project" value="TreeGrafter"/>
</dbReference>
<dbReference type="Gene3D" id="3.40.640.10">
    <property type="entry name" value="Type I PLP-dependent aspartate aminotransferase-like (Major domain)"/>
    <property type="match status" value="1"/>
</dbReference>
<dbReference type="EMBL" id="BSNX01000012">
    <property type="protein sequence ID" value="GLQ72150.1"/>
    <property type="molecule type" value="Genomic_DNA"/>
</dbReference>
<evidence type="ECO:0000313" key="8">
    <source>
        <dbReference type="Proteomes" id="UP001156690"/>
    </source>
</evidence>
<dbReference type="NCBIfam" id="TIGR00700">
    <property type="entry name" value="GABAtrnsam"/>
    <property type="match status" value="1"/>
</dbReference>
<dbReference type="CDD" id="cd00610">
    <property type="entry name" value="OAT_like"/>
    <property type="match status" value="1"/>
</dbReference>
<gene>
    <name evidence="7" type="ORF">GCM10007932_15100</name>
</gene>
<dbReference type="GO" id="GO:0030170">
    <property type="term" value="F:pyridoxal phosphate binding"/>
    <property type="evidence" value="ECO:0007669"/>
    <property type="project" value="InterPro"/>
</dbReference>
<dbReference type="InterPro" id="IPR015421">
    <property type="entry name" value="PyrdxlP-dep_Trfase_major"/>
</dbReference>
<dbReference type="GO" id="GO:0034386">
    <property type="term" value="F:4-aminobutyrate:2-oxoglutarate transaminase activity"/>
    <property type="evidence" value="ECO:0007669"/>
    <property type="project" value="InterPro"/>
</dbReference>
<dbReference type="InterPro" id="IPR004632">
    <property type="entry name" value="4NH2But_aminotransferase_bac"/>
</dbReference>
<dbReference type="PROSITE" id="PS00600">
    <property type="entry name" value="AA_TRANSFER_CLASS_3"/>
    <property type="match status" value="1"/>
</dbReference>
<comment type="caution">
    <text evidence="7">The sequence shown here is derived from an EMBL/GenBank/DDBJ whole genome shotgun (WGS) entry which is preliminary data.</text>
</comment>
<dbReference type="PIRSF" id="PIRSF000521">
    <property type="entry name" value="Transaminase_4ab_Lys_Orn"/>
    <property type="match status" value="1"/>
</dbReference>
<evidence type="ECO:0000256" key="4">
    <source>
        <dbReference type="ARBA" id="ARBA00022679"/>
    </source>
</evidence>
<dbReference type="FunFam" id="3.40.640.10:FF:000013">
    <property type="entry name" value="4-aminobutyrate aminotransferase"/>
    <property type="match status" value="1"/>
</dbReference>
<dbReference type="InterPro" id="IPR015422">
    <property type="entry name" value="PyrdxlP-dep_Trfase_small"/>
</dbReference>
<dbReference type="AlphaFoldDB" id="A0AAV5NND8"/>
<evidence type="ECO:0000256" key="3">
    <source>
        <dbReference type="ARBA" id="ARBA00022576"/>
    </source>
</evidence>
<dbReference type="InterPro" id="IPR049704">
    <property type="entry name" value="Aminotrans_3_PPA_site"/>
</dbReference>
<dbReference type="PANTHER" id="PTHR11986">
    <property type="entry name" value="AMINOTRANSFERASE CLASS III"/>
    <property type="match status" value="1"/>
</dbReference>
<evidence type="ECO:0000313" key="7">
    <source>
        <dbReference type="EMBL" id="GLQ72150.1"/>
    </source>
</evidence>
<comment type="similarity">
    <text evidence="2 6">Belongs to the class-III pyridoxal-phosphate-dependent aminotransferase family.</text>
</comment>
<keyword evidence="3 7" id="KW-0032">Aminotransferase</keyword>
<dbReference type="Gene3D" id="3.90.1150.10">
    <property type="entry name" value="Aspartate Aminotransferase, domain 1"/>
    <property type="match status" value="1"/>
</dbReference>
<sequence length="428" mass="46261">MNNQSLMDRRNKAVPRGVASATPLFVKRAQNAEIWDVENRRFIDFAAGIAVVNTGHCNQAVTQAVIDQIDRFSHTAFQVAGYETYISLAERLNELAPIDDAKTLLMTTGAEALENAVKIARHYTKRRGVIAFHGGFHGRTMLTMGMTGKIAPYKEGFGPFPADIFHVPFPVPYQGMDTSYTMKSLEKVFKTDISPDSVAAIVIEPIQGEGGFYAAPCELMTKLRNLCDEHGIVLIFDEVQTGFGRTGKTLASEHFDVQPDLITVAKALAGGYPLSGIIGKRELMDSPAPGGLGGTYGGSPVGCAAAHAVLDEIQSQNLNQKAQAIGQRIHKAISHIKESHINIPVAYIRHAGAMIAFDFVNGETPAPEYVAPFIAECRNKGLIVLPCGQFGNAIRLLPPLTVEGEIVKEAIDIIQSALISCSNSNRSK</sequence>
<protein>
    <submittedName>
        <fullName evidence="7">Aspartate aminotransferase family protein</fullName>
    </submittedName>
</protein>
<dbReference type="InterPro" id="IPR005814">
    <property type="entry name" value="Aminotrans_3"/>
</dbReference>
<evidence type="ECO:0000256" key="6">
    <source>
        <dbReference type="RuleBase" id="RU003560"/>
    </source>
</evidence>
<dbReference type="RefSeq" id="WP_126607531.1">
    <property type="nucleotide sequence ID" value="NZ_AP025145.1"/>
</dbReference>
<dbReference type="InterPro" id="IPR050103">
    <property type="entry name" value="Class-III_PLP-dep_AT"/>
</dbReference>
<keyword evidence="8" id="KW-1185">Reference proteome</keyword>
<keyword evidence="5 6" id="KW-0663">Pyridoxal phosphate</keyword>